<evidence type="ECO:0000313" key="1">
    <source>
        <dbReference type="EMBL" id="GAB09210.1"/>
    </source>
</evidence>
<evidence type="ECO:0000313" key="2">
    <source>
        <dbReference type="Proteomes" id="UP000035088"/>
    </source>
</evidence>
<organism evidence="1 2">
    <name type="scientific">Gordonia araii NBRC 100433</name>
    <dbReference type="NCBI Taxonomy" id="1073574"/>
    <lineage>
        <taxon>Bacteria</taxon>
        <taxon>Bacillati</taxon>
        <taxon>Actinomycetota</taxon>
        <taxon>Actinomycetes</taxon>
        <taxon>Mycobacteriales</taxon>
        <taxon>Gordoniaceae</taxon>
        <taxon>Gordonia</taxon>
    </lineage>
</organism>
<dbReference type="RefSeq" id="WP_007321287.1">
    <property type="nucleotide sequence ID" value="NZ_BAEE01000033.1"/>
</dbReference>
<accession>G7H035</accession>
<dbReference type="AlphaFoldDB" id="G7H035"/>
<dbReference type="Proteomes" id="UP000035088">
    <property type="component" value="Unassembled WGS sequence"/>
</dbReference>
<proteinExistence type="predicted"/>
<protein>
    <submittedName>
        <fullName evidence="1">Uncharacterized protein</fullName>
    </submittedName>
</protein>
<sequence>MGVPRAYPVTGLGGEGVILERRHRLRRCGRWSDTANGQVGSVFIPEAGSENLDDGIAAQIWRFRPDLAAALGIAHESTDDPSASDPQDEVQAEWVDAEPVPDGVVHEAFGHIVVQVNGPREVTVSGQLLPLVHATGTRKNVSLTVDGHPVATYGARRGVVLTGYTSYLADTGENLLTLERNDAIRSSWVSLKRGRDFKRIGVVISRRRGWLELSIRDRSDVTPAELAAGVAIAMLIGTRSFSPLNILNGI</sequence>
<gene>
    <name evidence="1" type="ORF">GOARA_033_00110</name>
</gene>
<comment type="caution">
    <text evidence="1">The sequence shown here is derived from an EMBL/GenBank/DDBJ whole genome shotgun (WGS) entry which is preliminary data.</text>
</comment>
<dbReference type="EMBL" id="BAEE01000033">
    <property type="protein sequence ID" value="GAB09210.1"/>
    <property type="molecule type" value="Genomic_DNA"/>
</dbReference>
<name>G7H035_9ACTN</name>
<keyword evidence="2" id="KW-1185">Reference proteome</keyword>
<reference evidence="1 2" key="1">
    <citation type="submission" date="2011-11" db="EMBL/GenBank/DDBJ databases">
        <title>Whole genome shotgun sequence of Gordonia araii NBRC 100433.</title>
        <authorList>
            <person name="Yoshida Y."/>
            <person name="Hosoyama A."/>
            <person name="Tsuchikane K."/>
            <person name="Katsumata H."/>
            <person name="Yamazaki S."/>
            <person name="Fujita N."/>
        </authorList>
    </citation>
    <scope>NUCLEOTIDE SEQUENCE [LARGE SCALE GENOMIC DNA]</scope>
    <source>
        <strain evidence="1 2">NBRC 100433</strain>
    </source>
</reference>